<dbReference type="AlphaFoldDB" id="A0A1G2U0P5"/>
<protein>
    <submittedName>
        <fullName evidence="1">Uncharacterized protein</fullName>
    </submittedName>
</protein>
<comment type="caution">
    <text evidence="1">The sequence shown here is derived from an EMBL/GenBank/DDBJ whole genome shotgun (WGS) entry which is preliminary data.</text>
</comment>
<accession>A0A1G2U0P5</accession>
<reference evidence="1 2" key="1">
    <citation type="journal article" date="2016" name="Nat. Commun.">
        <title>Thousands of microbial genomes shed light on interconnected biogeochemical processes in an aquifer system.</title>
        <authorList>
            <person name="Anantharaman K."/>
            <person name="Brown C.T."/>
            <person name="Hug L.A."/>
            <person name="Sharon I."/>
            <person name="Castelle C.J."/>
            <person name="Probst A.J."/>
            <person name="Thomas B.C."/>
            <person name="Singh A."/>
            <person name="Wilkins M.J."/>
            <person name="Karaoz U."/>
            <person name="Brodie E.L."/>
            <person name="Williams K.H."/>
            <person name="Hubbard S.S."/>
            <person name="Banfield J.F."/>
        </authorList>
    </citation>
    <scope>NUCLEOTIDE SEQUENCE [LARGE SCALE GENOMIC DNA]</scope>
</reference>
<dbReference type="EMBL" id="MHWE01000023">
    <property type="protein sequence ID" value="OHB03043.1"/>
    <property type="molecule type" value="Genomic_DNA"/>
</dbReference>
<evidence type="ECO:0000313" key="2">
    <source>
        <dbReference type="Proteomes" id="UP000176800"/>
    </source>
</evidence>
<dbReference type="Proteomes" id="UP000176800">
    <property type="component" value="Unassembled WGS sequence"/>
</dbReference>
<sequence length="91" mass="9743">MPGKTLVYVHKSKTHGYLKFPDGTRSAEFTSIASGALCFLIGVLEERADPDELKSILKQLKSTSLETGSTTGKPVILELKIISSPPGPSLN</sequence>
<gene>
    <name evidence="1" type="ORF">A3B14_00045</name>
</gene>
<organism evidence="1 2">
    <name type="scientific">Candidatus Zambryskibacteria bacterium RIFCSPLOWO2_01_FULL_45_21</name>
    <dbReference type="NCBI Taxonomy" id="1802761"/>
    <lineage>
        <taxon>Bacteria</taxon>
        <taxon>Candidatus Zambryskiibacteriota</taxon>
    </lineage>
</organism>
<proteinExistence type="predicted"/>
<name>A0A1G2U0P5_9BACT</name>
<evidence type="ECO:0000313" key="1">
    <source>
        <dbReference type="EMBL" id="OHB03043.1"/>
    </source>
</evidence>